<dbReference type="EMBL" id="BAAAMR010000050">
    <property type="protein sequence ID" value="GAA2148991.1"/>
    <property type="molecule type" value="Genomic_DNA"/>
</dbReference>
<feature type="domain" description="Deoxyribonuclease NucA/NucB" evidence="3">
    <location>
        <begin position="367"/>
        <end position="436"/>
    </location>
</feature>
<sequence>MKALKSIIAILITLIITAVPSAAMAQQPSGSPGKDAGNVLSTKRESCQPNPTDGGKTTWCIKEEKGNPQELHKKFAEARNKKELSAQKVTPPEVPDCPVTITQSTIPMSRLSICSAKIYNVFVYIDNDPRKIVGTQKFYNWQWIYYQWNATQWHHESLTAADAGKDELSGGSYMSMRSLCSIFSERCQTARSNPTEAFPWLFTGTQKVIYDWQEKLIQDPLPGYEYATALGGYLGMELSSSTPGSEPPTQTIIDNGSLDGFGQNLDGRCDNADTAPSEGHPDGTINRGCVDQVFTPLLEYDARPDHNPLVQEVAKHIYDRQKGDPSATPVADGAPTPTNKTLPTRWGVGTIGRPLHRTQDESRITANRNTACPAGRPVSCDEWPMASTREGAANPEPPVDGQDWSWRTVPRAANDSQGGLTGDFYNKNRVLDGDAFWLRAILNDGRASW</sequence>
<feature type="region of interest" description="Disordered" evidence="1">
    <location>
        <begin position="25"/>
        <end position="59"/>
    </location>
</feature>
<name>A0ABP5LKG1_9ACTN</name>
<reference evidence="5" key="1">
    <citation type="journal article" date="2019" name="Int. J. Syst. Evol. Microbiol.">
        <title>The Global Catalogue of Microorganisms (GCM) 10K type strain sequencing project: providing services to taxonomists for standard genome sequencing and annotation.</title>
        <authorList>
            <consortium name="The Broad Institute Genomics Platform"/>
            <consortium name="The Broad Institute Genome Sequencing Center for Infectious Disease"/>
            <person name="Wu L."/>
            <person name="Ma J."/>
        </authorList>
    </citation>
    <scope>NUCLEOTIDE SEQUENCE [LARGE SCALE GENOMIC DNA]</scope>
    <source>
        <strain evidence="5">JCM 13850</strain>
    </source>
</reference>
<dbReference type="Pfam" id="PF14040">
    <property type="entry name" value="DNase_NucA_NucB"/>
    <property type="match status" value="1"/>
</dbReference>
<keyword evidence="2" id="KW-0732">Signal</keyword>
<dbReference type="Proteomes" id="UP001501020">
    <property type="component" value="Unassembled WGS sequence"/>
</dbReference>
<protein>
    <recommendedName>
        <fullName evidence="3">Deoxyribonuclease NucA/NucB domain-containing protein</fullName>
    </recommendedName>
</protein>
<accession>A0ABP5LKG1</accession>
<feature type="signal peptide" evidence="2">
    <location>
        <begin position="1"/>
        <end position="25"/>
    </location>
</feature>
<feature type="chain" id="PRO_5046338873" description="Deoxyribonuclease NucA/NucB domain-containing protein" evidence="2">
    <location>
        <begin position="26"/>
        <end position="449"/>
    </location>
</feature>
<gene>
    <name evidence="4" type="ORF">GCM10009727_52230</name>
</gene>
<feature type="region of interest" description="Disordered" evidence="1">
    <location>
        <begin position="321"/>
        <end position="353"/>
    </location>
</feature>
<evidence type="ECO:0000259" key="3">
    <source>
        <dbReference type="Pfam" id="PF14040"/>
    </source>
</evidence>
<evidence type="ECO:0000256" key="2">
    <source>
        <dbReference type="SAM" id="SignalP"/>
    </source>
</evidence>
<dbReference type="RefSeq" id="WP_344272273.1">
    <property type="nucleotide sequence ID" value="NZ_BAAAMR010000050.1"/>
</dbReference>
<dbReference type="InterPro" id="IPR029476">
    <property type="entry name" value="DNase_NucA_NucB"/>
</dbReference>
<evidence type="ECO:0000256" key="1">
    <source>
        <dbReference type="SAM" id="MobiDB-lite"/>
    </source>
</evidence>
<organism evidence="4 5">
    <name type="scientific">Actinomadura napierensis</name>
    <dbReference type="NCBI Taxonomy" id="267854"/>
    <lineage>
        <taxon>Bacteria</taxon>
        <taxon>Bacillati</taxon>
        <taxon>Actinomycetota</taxon>
        <taxon>Actinomycetes</taxon>
        <taxon>Streptosporangiales</taxon>
        <taxon>Thermomonosporaceae</taxon>
        <taxon>Actinomadura</taxon>
    </lineage>
</organism>
<proteinExistence type="predicted"/>
<keyword evidence="5" id="KW-1185">Reference proteome</keyword>
<comment type="caution">
    <text evidence="4">The sequence shown here is derived from an EMBL/GenBank/DDBJ whole genome shotgun (WGS) entry which is preliminary data.</text>
</comment>
<evidence type="ECO:0000313" key="4">
    <source>
        <dbReference type="EMBL" id="GAA2148991.1"/>
    </source>
</evidence>
<evidence type="ECO:0000313" key="5">
    <source>
        <dbReference type="Proteomes" id="UP001501020"/>
    </source>
</evidence>